<dbReference type="SUPFAM" id="SSF53756">
    <property type="entry name" value="UDP-Glycosyltransferase/glycogen phosphorylase"/>
    <property type="match status" value="1"/>
</dbReference>
<dbReference type="PANTHER" id="PTHR12526:SF630">
    <property type="entry name" value="GLYCOSYLTRANSFERASE"/>
    <property type="match status" value="1"/>
</dbReference>
<dbReference type="Proteomes" id="UP001500742">
    <property type="component" value="Unassembled WGS sequence"/>
</dbReference>
<dbReference type="EMBL" id="BAAAZC010000026">
    <property type="protein sequence ID" value="GAA3981910.1"/>
    <property type="molecule type" value="Genomic_DNA"/>
</dbReference>
<dbReference type="RefSeq" id="WP_259093711.1">
    <property type="nucleotide sequence ID" value="NZ_BAAAZC010000026.1"/>
</dbReference>
<reference evidence="4" key="1">
    <citation type="journal article" date="2019" name="Int. J. Syst. Evol. Microbiol.">
        <title>The Global Catalogue of Microorganisms (GCM) 10K type strain sequencing project: providing services to taxonomists for standard genome sequencing and annotation.</title>
        <authorList>
            <consortium name="The Broad Institute Genomics Platform"/>
            <consortium name="The Broad Institute Genome Sequencing Center for Infectious Disease"/>
            <person name="Wu L."/>
            <person name="Ma J."/>
        </authorList>
    </citation>
    <scope>NUCLEOTIDE SEQUENCE [LARGE SCALE GENOMIC DNA]</scope>
    <source>
        <strain evidence="4">JCM 16601</strain>
    </source>
</reference>
<dbReference type="Pfam" id="PF13439">
    <property type="entry name" value="Glyco_transf_4"/>
    <property type="match status" value="1"/>
</dbReference>
<feature type="region of interest" description="Disordered" evidence="1">
    <location>
        <begin position="397"/>
        <end position="419"/>
    </location>
</feature>
<comment type="caution">
    <text evidence="3">The sequence shown here is derived from an EMBL/GenBank/DDBJ whole genome shotgun (WGS) entry which is preliminary data.</text>
</comment>
<sequence>MKILILTHRVPFPQNGGYAIVVCNTIKGLIALGHDVSLVSLDAQTYSGGSHERDELQDQIQYTSYKININVSMVDAVVNLFRKKSNNVDRFYDAEFEKLLVRELKRDDYDIIQFEGLFVTPYLASIRKVSKAKLIYRSHNIEHQVWERLAEQKSDLFKKWYLRMVAKRIKEYELEQLNKFDAIAVFTSEDKTTILSYGTSIPVEIIPVGIDLTRYKPDFSKTEFPSLFFLGSLDWLPNREGIEWFIDNFHKDLTDGDLRVKFYVAGHNIPERFDDYEVMGKIFIQGEVDDAFEFVNSKAIMIVPLLSSGGMRVKIVEGMAMQKCIISTSLGAEGINFTNGTNILIANDQDEFYHAIERCITDEDFCKSVGLNARKLVEQQHDVNKVAKDLVQFYKTLNPGPTPAGHKSAKVKSPQPDEI</sequence>
<feature type="domain" description="Glycosyltransferase subfamily 4-like N-terminal" evidence="2">
    <location>
        <begin position="16"/>
        <end position="214"/>
    </location>
</feature>
<evidence type="ECO:0000313" key="3">
    <source>
        <dbReference type="EMBL" id="GAA3981910.1"/>
    </source>
</evidence>
<evidence type="ECO:0000256" key="1">
    <source>
        <dbReference type="SAM" id="MobiDB-lite"/>
    </source>
</evidence>
<gene>
    <name evidence="3" type="ORF">GCM10022210_36640</name>
</gene>
<dbReference type="PANTHER" id="PTHR12526">
    <property type="entry name" value="GLYCOSYLTRANSFERASE"/>
    <property type="match status" value="1"/>
</dbReference>
<organism evidence="3 4">
    <name type="scientific">Mucilaginibacter dorajii</name>
    <dbReference type="NCBI Taxonomy" id="692994"/>
    <lineage>
        <taxon>Bacteria</taxon>
        <taxon>Pseudomonadati</taxon>
        <taxon>Bacteroidota</taxon>
        <taxon>Sphingobacteriia</taxon>
        <taxon>Sphingobacteriales</taxon>
        <taxon>Sphingobacteriaceae</taxon>
        <taxon>Mucilaginibacter</taxon>
    </lineage>
</organism>
<evidence type="ECO:0000313" key="4">
    <source>
        <dbReference type="Proteomes" id="UP001500742"/>
    </source>
</evidence>
<accession>A0ABP7QFX4</accession>
<dbReference type="Gene3D" id="3.40.50.2000">
    <property type="entry name" value="Glycogen Phosphorylase B"/>
    <property type="match status" value="2"/>
</dbReference>
<evidence type="ECO:0000259" key="2">
    <source>
        <dbReference type="Pfam" id="PF13439"/>
    </source>
</evidence>
<dbReference type="InterPro" id="IPR028098">
    <property type="entry name" value="Glyco_trans_4-like_N"/>
</dbReference>
<protein>
    <recommendedName>
        <fullName evidence="2">Glycosyltransferase subfamily 4-like N-terminal domain-containing protein</fullName>
    </recommendedName>
</protein>
<proteinExistence type="predicted"/>
<dbReference type="Pfam" id="PF13692">
    <property type="entry name" value="Glyco_trans_1_4"/>
    <property type="match status" value="1"/>
</dbReference>
<name>A0ABP7QFX4_9SPHI</name>
<keyword evidence="4" id="KW-1185">Reference proteome</keyword>
<dbReference type="CDD" id="cd03801">
    <property type="entry name" value="GT4_PimA-like"/>
    <property type="match status" value="1"/>
</dbReference>